<dbReference type="AlphaFoldDB" id="A0A2V3A4J2"/>
<proteinExistence type="predicted"/>
<reference evidence="1 2" key="1">
    <citation type="submission" date="2018-05" db="EMBL/GenBank/DDBJ databases">
        <title>Freshwater and sediment microbial communities from various areas in North America, analyzing microbe dynamics in response to fracking.</title>
        <authorList>
            <person name="Lamendella R."/>
        </authorList>
    </citation>
    <scope>NUCLEOTIDE SEQUENCE [LARGE SCALE GENOMIC DNA]</scope>
    <source>
        <strain evidence="1 2">15_TX</strain>
    </source>
</reference>
<organism evidence="1 2">
    <name type="scientific">Cytobacillus oceanisediminis</name>
    <dbReference type="NCBI Taxonomy" id="665099"/>
    <lineage>
        <taxon>Bacteria</taxon>
        <taxon>Bacillati</taxon>
        <taxon>Bacillota</taxon>
        <taxon>Bacilli</taxon>
        <taxon>Bacillales</taxon>
        <taxon>Bacillaceae</taxon>
        <taxon>Cytobacillus</taxon>
    </lineage>
</organism>
<name>A0A2V3A4J2_9BACI</name>
<accession>A0A2V3A4J2</accession>
<protein>
    <recommendedName>
        <fullName evidence="3">Transcription initiation factor TFIIIB</fullName>
    </recommendedName>
</protein>
<evidence type="ECO:0000313" key="1">
    <source>
        <dbReference type="EMBL" id="PWW31365.1"/>
    </source>
</evidence>
<dbReference type="OrthoDB" id="1822642at2"/>
<sequence length="61" mass="6869">MNRDKVCSECGSKETRTGEFKGYGALFKKKAIIKCSEVDACFCVNCGFILNLKVRNPEKFL</sequence>
<evidence type="ECO:0000313" key="2">
    <source>
        <dbReference type="Proteomes" id="UP000247150"/>
    </source>
</evidence>
<dbReference type="RefSeq" id="WP_110063898.1">
    <property type="nucleotide sequence ID" value="NZ_QGTW01000002.1"/>
</dbReference>
<dbReference type="EMBL" id="QGTW01000002">
    <property type="protein sequence ID" value="PWW31365.1"/>
    <property type="molecule type" value="Genomic_DNA"/>
</dbReference>
<dbReference type="Proteomes" id="UP000247150">
    <property type="component" value="Unassembled WGS sequence"/>
</dbReference>
<evidence type="ECO:0008006" key="3">
    <source>
        <dbReference type="Google" id="ProtNLM"/>
    </source>
</evidence>
<gene>
    <name evidence="1" type="ORF">DFO73_102362</name>
</gene>
<comment type="caution">
    <text evidence="1">The sequence shown here is derived from an EMBL/GenBank/DDBJ whole genome shotgun (WGS) entry which is preliminary data.</text>
</comment>